<dbReference type="Proteomes" id="UP000000271">
    <property type="component" value="Chromosome"/>
</dbReference>
<evidence type="ECO:0000256" key="3">
    <source>
        <dbReference type="ARBA" id="ARBA00022729"/>
    </source>
</evidence>
<dbReference type="STRING" id="439292.Bsel_0191"/>
<dbReference type="PANTHER" id="PTHR30061">
    <property type="entry name" value="MALTOSE-BINDING PERIPLASMIC PROTEIN"/>
    <property type="match status" value="1"/>
</dbReference>
<protein>
    <submittedName>
        <fullName evidence="5">Extracellular solute-binding protein family 1</fullName>
    </submittedName>
</protein>
<dbReference type="eggNOG" id="COG2182">
    <property type="taxonomic scope" value="Bacteria"/>
</dbReference>
<dbReference type="SUPFAM" id="SSF53850">
    <property type="entry name" value="Periplasmic binding protein-like II"/>
    <property type="match status" value="1"/>
</dbReference>
<name>D6XVW5_BACIE</name>
<keyword evidence="4" id="KW-0175">Coiled coil</keyword>
<evidence type="ECO:0000313" key="6">
    <source>
        <dbReference type="Proteomes" id="UP000000271"/>
    </source>
</evidence>
<dbReference type="HOGENOM" id="CLU_031285_10_1_9"/>
<dbReference type="GO" id="GO:0055052">
    <property type="term" value="C:ATP-binding cassette (ABC) transporter complex, substrate-binding subunit-containing"/>
    <property type="evidence" value="ECO:0007669"/>
    <property type="project" value="TreeGrafter"/>
</dbReference>
<gene>
    <name evidence="5" type="ordered locus">Bsel_0191</name>
</gene>
<dbReference type="OrthoDB" id="9766758at2"/>
<accession>D6XVW5</accession>
<dbReference type="GO" id="GO:1901982">
    <property type="term" value="F:maltose binding"/>
    <property type="evidence" value="ECO:0007669"/>
    <property type="project" value="TreeGrafter"/>
</dbReference>
<keyword evidence="3" id="KW-0732">Signal</keyword>
<sequence length="438" mass="49514">MNKKQWLLKGSVISGLLVLGACGGNDNASESEGNWEDWEGTITMWDGPRWEDEDENQYHWIEEKAAEFEDMYPNVEIEIVQQPWAELSDSLSVAIAGQNWPDIAPIDISGGAISLNHIEEGIIETTDDLYTEEEWNDFYPNTLEAYEYEGSLYGVPTSVSVQTMLLNLEIFEEKGVEPPEDGRWTYDEFVDKMIQLTDDDTYGFSTYIMPNYYEAWPFLLMDGGYPLNEEMDEYTFNSPEAISGLEKLVDLKFKHETAPVEMGGSDVGGTFQSFAALDQRTVAVQPWTTWAINSLQTEEYQMDFMVAEYPIGDLGEPVTMGGVGGFVMFMQEEDAKRQMVGEFLKHITNTDEQYTTAVNYGTFPARESTADMDPFADNPEMARAQELTDQVVPIPMHQDWGRIDEVIQSELQLALNGEKSAEEALNDAESEVERILAD</sequence>
<keyword evidence="6" id="KW-1185">Reference proteome</keyword>
<keyword evidence="2" id="KW-0813">Transport</keyword>
<feature type="coiled-coil region" evidence="4">
    <location>
        <begin position="411"/>
        <end position="438"/>
    </location>
</feature>
<evidence type="ECO:0000256" key="4">
    <source>
        <dbReference type="SAM" id="Coils"/>
    </source>
</evidence>
<dbReference type="Gene3D" id="3.40.190.10">
    <property type="entry name" value="Periplasmic binding protein-like II"/>
    <property type="match status" value="1"/>
</dbReference>
<dbReference type="InterPro" id="IPR006059">
    <property type="entry name" value="SBP"/>
</dbReference>
<dbReference type="Pfam" id="PF13416">
    <property type="entry name" value="SBP_bac_8"/>
    <property type="match status" value="1"/>
</dbReference>
<dbReference type="KEGG" id="bse:Bsel_0191"/>
<dbReference type="RefSeq" id="WP_013171167.1">
    <property type="nucleotide sequence ID" value="NC_014219.1"/>
</dbReference>
<dbReference type="GO" id="GO:0015768">
    <property type="term" value="P:maltose transport"/>
    <property type="evidence" value="ECO:0007669"/>
    <property type="project" value="TreeGrafter"/>
</dbReference>
<dbReference type="EMBL" id="CP001791">
    <property type="protein sequence ID" value="ADH97738.1"/>
    <property type="molecule type" value="Genomic_DNA"/>
</dbReference>
<dbReference type="GO" id="GO:0042956">
    <property type="term" value="P:maltodextrin transmembrane transport"/>
    <property type="evidence" value="ECO:0007669"/>
    <property type="project" value="TreeGrafter"/>
</dbReference>
<evidence type="ECO:0000256" key="1">
    <source>
        <dbReference type="ARBA" id="ARBA00008520"/>
    </source>
</evidence>
<evidence type="ECO:0000313" key="5">
    <source>
        <dbReference type="EMBL" id="ADH97738.1"/>
    </source>
</evidence>
<dbReference type="PROSITE" id="PS51257">
    <property type="entry name" value="PROKAR_LIPOPROTEIN"/>
    <property type="match status" value="1"/>
</dbReference>
<evidence type="ECO:0000256" key="2">
    <source>
        <dbReference type="ARBA" id="ARBA00022448"/>
    </source>
</evidence>
<dbReference type="AlphaFoldDB" id="D6XVW5"/>
<proteinExistence type="inferred from homology"/>
<organism evidence="5 6">
    <name type="scientific">Bacillus selenitireducens (strain ATCC 700615 / DSM 15326 / MLS10)</name>
    <dbReference type="NCBI Taxonomy" id="439292"/>
    <lineage>
        <taxon>Bacteria</taxon>
        <taxon>Bacillati</taxon>
        <taxon>Bacillota</taxon>
        <taxon>Bacilli</taxon>
        <taxon>Bacillales</taxon>
        <taxon>Bacillaceae</taxon>
        <taxon>Salisediminibacterium</taxon>
    </lineage>
</organism>
<comment type="similarity">
    <text evidence="1">Belongs to the bacterial solute-binding protein 1 family.</text>
</comment>
<dbReference type="PANTHER" id="PTHR30061:SF50">
    <property type="entry name" value="MALTOSE_MALTODEXTRIN-BINDING PERIPLASMIC PROTEIN"/>
    <property type="match status" value="1"/>
</dbReference>
<reference evidence="5" key="1">
    <citation type="submission" date="2009-10" db="EMBL/GenBank/DDBJ databases">
        <title>Complete sequence of Bacillus selenitireducens MLS10.</title>
        <authorList>
            <consortium name="US DOE Joint Genome Institute"/>
            <person name="Lucas S."/>
            <person name="Copeland A."/>
            <person name="Lapidus A."/>
            <person name="Glavina del Rio T."/>
            <person name="Dalin E."/>
            <person name="Tice H."/>
            <person name="Bruce D."/>
            <person name="Goodwin L."/>
            <person name="Pitluck S."/>
            <person name="Sims D."/>
            <person name="Brettin T."/>
            <person name="Detter J.C."/>
            <person name="Han C."/>
            <person name="Larimer F."/>
            <person name="Land M."/>
            <person name="Hauser L."/>
            <person name="Kyrpides N."/>
            <person name="Ovchinnikova G."/>
            <person name="Stolz J."/>
        </authorList>
    </citation>
    <scope>NUCLEOTIDE SEQUENCE [LARGE SCALE GENOMIC DNA]</scope>
    <source>
        <strain evidence="5">MLS10</strain>
    </source>
</reference>